<dbReference type="AlphaFoldDB" id="A0A6A8AIC4"/>
<protein>
    <submittedName>
        <fullName evidence="1">Addiction module toxin RelE</fullName>
    </submittedName>
</protein>
<sequence>MHPVIETLAYLASAKDEGLAEDERAAIVSYLAENPDAGDIMPGTGGARKLRFAGRGKGKSGGFRVVTFYADENIPVFLLDIYGKGSQANLSRAERNELREILTALPQLWRQNAERRAEQTRRHR</sequence>
<reference evidence="1 2" key="1">
    <citation type="submission" date="2019-11" db="EMBL/GenBank/DDBJ databases">
        <title>Genome analysis of Rhizobacterium cereale a novel genus and species isolated from maize roots in North Spain.</title>
        <authorList>
            <person name="Menendez E."/>
            <person name="Flores-Felix J.D."/>
            <person name="Ramirez-Bahena M.-H."/>
            <person name="Igual J.M."/>
            <person name="Garcia-Fraile P."/>
            <person name="Peix A."/>
            <person name="Velazquez E."/>
        </authorList>
    </citation>
    <scope>NUCLEOTIDE SEQUENCE [LARGE SCALE GENOMIC DNA]</scope>
    <source>
        <strain evidence="1 2">RZME27</strain>
    </source>
</reference>
<accession>A0A6A8AIC4</accession>
<organism evidence="1 2">
    <name type="scientific">Endobacterium cereale</name>
    <dbReference type="NCBI Taxonomy" id="2663029"/>
    <lineage>
        <taxon>Bacteria</taxon>
        <taxon>Pseudomonadati</taxon>
        <taxon>Pseudomonadota</taxon>
        <taxon>Alphaproteobacteria</taxon>
        <taxon>Hyphomicrobiales</taxon>
        <taxon>Rhizobiaceae</taxon>
        <taxon>Endobacterium</taxon>
    </lineage>
</organism>
<dbReference type="InterPro" id="IPR009387">
    <property type="entry name" value="HigB-2"/>
</dbReference>
<gene>
    <name evidence="1" type="ORF">GAO09_26630</name>
</gene>
<dbReference type="Proteomes" id="UP000435138">
    <property type="component" value="Unassembled WGS sequence"/>
</dbReference>
<comment type="caution">
    <text evidence="1">The sequence shown here is derived from an EMBL/GenBank/DDBJ whole genome shotgun (WGS) entry which is preliminary data.</text>
</comment>
<evidence type="ECO:0000313" key="1">
    <source>
        <dbReference type="EMBL" id="MQY49608.1"/>
    </source>
</evidence>
<dbReference type="PIRSF" id="PIRSF039032">
    <property type="entry name" value="HigB-2"/>
    <property type="match status" value="1"/>
</dbReference>
<dbReference type="Pfam" id="PF06296">
    <property type="entry name" value="RelE"/>
    <property type="match status" value="1"/>
</dbReference>
<evidence type="ECO:0000313" key="2">
    <source>
        <dbReference type="Proteomes" id="UP000435138"/>
    </source>
</evidence>
<dbReference type="EMBL" id="WIXI01000051">
    <property type="protein sequence ID" value="MQY49608.1"/>
    <property type="molecule type" value="Genomic_DNA"/>
</dbReference>
<name>A0A6A8AIC4_9HYPH</name>
<keyword evidence="2" id="KW-1185">Reference proteome</keyword>
<proteinExistence type="predicted"/>